<evidence type="ECO:0000313" key="5">
    <source>
        <dbReference type="Proteomes" id="UP001253595"/>
    </source>
</evidence>
<reference evidence="4 5" key="1">
    <citation type="submission" date="2023-07" db="EMBL/GenBank/DDBJ databases">
        <title>Sorghum-associated microbial communities from plants grown in Nebraska, USA.</title>
        <authorList>
            <person name="Schachtman D."/>
        </authorList>
    </citation>
    <scope>NUCLEOTIDE SEQUENCE [LARGE SCALE GENOMIC DNA]</scope>
    <source>
        <strain evidence="4 5">BE190</strain>
    </source>
</reference>
<proteinExistence type="predicted"/>
<protein>
    <submittedName>
        <fullName evidence="4">Glycosyltransferase involved in cell wall biosynthesis</fullName>
    </submittedName>
</protein>
<dbReference type="RefSeq" id="WP_310072365.1">
    <property type="nucleotide sequence ID" value="NZ_JAVDVX010000003.1"/>
</dbReference>
<keyword evidence="5" id="KW-1185">Reference proteome</keyword>
<dbReference type="Pfam" id="PF00534">
    <property type="entry name" value="Glycos_transf_1"/>
    <property type="match status" value="1"/>
</dbReference>
<gene>
    <name evidence="4" type="ORF">J2X05_002236</name>
</gene>
<evidence type="ECO:0000256" key="1">
    <source>
        <dbReference type="ARBA" id="ARBA00022679"/>
    </source>
</evidence>
<organism evidence="4 5">
    <name type="scientific">Cellvibrio fibrivorans</name>
    <dbReference type="NCBI Taxonomy" id="126350"/>
    <lineage>
        <taxon>Bacteria</taxon>
        <taxon>Pseudomonadati</taxon>
        <taxon>Pseudomonadota</taxon>
        <taxon>Gammaproteobacteria</taxon>
        <taxon>Cellvibrionales</taxon>
        <taxon>Cellvibrionaceae</taxon>
        <taxon>Cellvibrio</taxon>
    </lineage>
</organism>
<feature type="domain" description="Glycosyltransferase subfamily 4-like N-terminal" evidence="3">
    <location>
        <begin position="42"/>
        <end position="160"/>
    </location>
</feature>
<dbReference type="PANTHER" id="PTHR46401:SF2">
    <property type="entry name" value="GLYCOSYLTRANSFERASE WBBK-RELATED"/>
    <property type="match status" value="1"/>
</dbReference>
<evidence type="ECO:0000259" key="2">
    <source>
        <dbReference type="Pfam" id="PF00534"/>
    </source>
</evidence>
<evidence type="ECO:0000313" key="4">
    <source>
        <dbReference type="EMBL" id="MDR7090214.1"/>
    </source>
</evidence>
<keyword evidence="1" id="KW-0808">Transferase</keyword>
<dbReference type="SUPFAM" id="SSF53756">
    <property type="entry name" value="UDP-Glycosyltransferase/glycogen phosphorylase"/>
    <property type="match status" value="1"/>
</dbReference>
<dbReference type="Proteomes" id="UP001253595">
    <property type="component" value="Unassembled WGS sequence"/>
</dbReference>
<name>A0ABU1UYE1_9GAMM</name>
<accession>A0ABU1UYE1</accession>
<comment type="caution">
    <text evidence="4">The sequence shown here is derived from an EMBL/GenBank/DDBJ whole genome shotgun (WGS) entry which is preliminary data.</text>
</comment>
<dbReference type="InterPro" id="IPR001296">
    <property type="entry name" value="Glyco_trans_1"/>
</dbReference>
<dbReference type="Gene3D" id="3.40.50.2000">
    <property type="entry name" value="Glycogen Phosphorylase B"/>
    <property type="match status" value="2"/>
</dbReference>
<dbReference type="CDD" id="cd03801">
    <property type="entry name" value="GT4_PimA-like"/>
    <property type="match status" value="1"/>
</dbReference>
<dbReference type="EMBL" id="JAVDVX010000003">
    <property type="protein sequence ID" value="MDR7090214.1"/>
    <property type="molecule type" value="Genomic_DNA"/>
</dbReference>
<dbReference type="Pfam" id="PF13439">
    <property type="entry name" value="Glyco_transf_4"/>
    <property type="match status" value="1"/>
</dbReference>
<dbReference type="PANTHER" id="PTHR46401">
    <property type="entry name" value="GLYCOSYLTRANSFERASE WBBK-RELATED"/>
    <property type="match status" value="1"/>
</dbReference>
<sequence length="350" mass="37563">MAELFFAIPGDINTLTGGYSYDRRLIAELRVLGHKIEHLHLSNRFPVPDAEALADAAAQFAALPDQAIVIADGLAFGVMDTIATQHAARLNIIALCHHPLMLEAGLSTAQMQQLFLAEQRALNAAKAVIVTSHMTGKILIEQFAIPATKIVVALPGTDPQTFAPCNGNPPVLLTLATLTRRKAHDLLIDALARTKHLNWRARFIGGMDFDPAWVALLKNKVATYGLKERILFVGNVADSASEYANADLFVLPSLFEGYGMAFAEALSFGLPIVAARTGAVPAVVPDSAGILVAPDDLIALTDALHKLLADTSLRKQFQTGAQAAAHHLPNWKDTAAVVAHLINQTNRKSE</sequence>
<dbReference type="InterPro" id="IPR028098">
    <property type="entry name" value="Glyco_trans_4-like_N"/>
</dbReference>
<evidence type="ECO:0000259" key="3">
    <source>
        <dbReference type="Pfam" id="PF13439"/>
    </source>
</evidence>
<feature type="domain" description="Glycosyl transferase family 1" evidence="2">
    <location>
        <begin position="166"/>
        <end position="322"/>
    </location>
</feature>